<organism evidence="1 2">
    <name type="scientific">Streptomyces capitiformicae</name>
    <dbReference type="NCBI Taxonomy" id="2014920"/>
    <lineage>
        <taxon>Bacteria</taxon>
        <taxon>Bacillati</taxon>
        <taxon>Actinomycetota</taxon>
        <taxon>Actinomycetes</taxon>
        <taxon>Kitasatosporales</taxon>
        <taxon>Streptomycetaceae</taxon>
        <taxon>Streptomyces</taxon>
    </lineage>
</organism>
<sequence>MARIRYVRRVWHCGPRERGRGPADLERWTVREPNVIGDWQEYDGDLAGLRVRVHGVECAEPPRGRDDAAEGMTYFRFRVTVENRGTDHVGLHLEDGQLDIRTGPDGESAFLDWRSSRFIEGFDLYPLRRATAVLYAAAPESLLFQLDIQVQLRADEEWAERHLWSGGIGVDEDLLDPAGGTGREGLAGQISAFLHEEAERGAG</sequence>
<reference evidence="1" key="2">
    <citation type="submission" date="2020-09" db="EMBL/GenBank/DDBJ databases">
        <authorList>
            <person name="Sun Q."/>
            <person name="Zhou Y."/>
        </authorList>
    </citation>
    <scope>NUCLEOTIDE SEQUENCE</scope>
    <source>
        <strain evidence="1">CGMCC 4.7403</strain>
    </source>
</reference>
<comment type="caution">
    <text evidence="1">The sequence shown here is derived from an EMBL/GenBank/DDBJ whole genome shotgun (WGS) entry which is preliminary data.</text>
</comment>
<reference evidence="1" key="1">
    <citation type="journal article" date="2014" name="Int. J. Syst. Evol. Microbiol.">
        <title>Complete genome sequence of Corynebacterium casei LMG S-19264T (=DSM 44701T), isolated from a smear-ripened cheese.</title>
        <authorList>
            <consortium name="US DOE Joint Genome Institute (JGI-PGF)"/>
            <person name="Walter F."/>
            <person name="Albersmeier A."/>
            <person name="Kalinowski J."/>
            <person name="Ruckert C."/>
        </authorList>
    </citation>
    <scope>NUCLEOTIDE SEQUENCE</scope>
    <source>
        <strain evidence="1">CGMCC 4.7403</strain>
    </source>
</reference>
<gene>
    <name evidence="1" type="ORF">GCM10017771_20640</name>
</gene>
<proteinExistence type="predicted"/>
<dbReference type="Proteomes" id="UP000603227">
    <property type="component" value="Unassembled WGS sequence"/>
</dbReference>
<dbReference type="EMBL" id="BNAT01000005">
    <property type="protein sequence ID" value="GHH85863.1"/>
    <property type="molecule type" value="Genomic_DNA"/>
</dbReference>
<dbReference type="AlphaFoldDB" id="A0A919GKU7"/>
<name>A0A919GKU7_9ACTN</name>
<evidence type="ECO:0000313" key="1">
    <source>
        <dbReference type="EMBL" id="GHH85863.1"/>
    </source>
</evidence>
<accession>A0A919GKU7</accession>
<keyword evidence="2" id="KW-1185">Reference proteome</keyword>
<evidence type="ECO:0000313" key="2">
    <source>
        <dbReference type="Proteomes" id="UP000603227"/>
    </source>
</evidence>
<protein>
    <submittedName>
        <fullName evidence="1">Uncharacterized protein</fullName>
    </submittedName>
</protein>